<protein>
    <recommendedName>
        <fullName evidence="4">Bifunctional inhibitor/plant lipid transfer protein/seed storage helical domain-containing protein</fullName>
    </recommendedName>
</protein>
<keyword evidence="1" id="KW-0813">Transport</keyword>
<evidence type="ECO:0000259" key="4">
    <source>
        <dbReference type="Pfam" id="PF00234"/>
    </source>
</evidence>
<feature type="chain" id="PRO_5043661677" description="Bifunctional inhibitor/plant lipid transfer protein/seed storage helical domain-containing protein" evidence="3">
    <location>
        <begin position="28"/>
        <end position="97"/>
    </location>
</feature>
<sequence>MEKSLRCFMVALMALLLSTGYLQLTEAQAPCDPVKISWCLQAIVTNMTPSADCCEKLKDQESCLCRETADPTFGGYLGLAGARRVAAACNVTFPICT</sequence>
<evidence type="ECO:0000256" key="2">
    <source>
        <dbReference type="ARBA" id="ARBA00023121"/>
    </source>
</evidence>
<dbReference type="PANTHER" id="PTHR33214:SF85">
    <property type="entry name" value="BIFUNCTIONAL INHIBITOR_PLANT LIPID TRANSFER PROTEIN_SEED STORAGE HELICAL DOMAIN-CONTAINING PROTEIN"/>
    <property type="match status" value="1"/>
</dbReference>
<dbReference type="Pfam" id="PF00234">
    <property type="entry name" value="Tryp_alpha_amyl"/>
    <property type="match status" value="1"/>
</dbReference>
<name>A0AAU9ML60_9ASTR</name>
<dbReference type="EMBL" id="CAKMRJ010001112">
    <property type="protein sequence ID" value="CAH1421393.1"/>
    <property type="molecule type" value="Genomic_DNA"/>
</dbReference>
<dbReference type="InterPro" id="IPR033872">
    <property type="entry name" value="nsLTP2"/>
</dbReference>
<comment type="caution">
    <text evidence="5">The sequence shown here is derived from an EMBL/GenBank/DDBJ whole genome shotgun (WGS) entry which is preliminary data.</text>
</comment>
<evidence type="ECO:0000313" key="5">
    <source>
        <dbReference type="EMBL" id="CAH1421393.1"/>
    </source>
</evidence>
<evidence type="ECO:0000256" key="3">
    <source>
        <dbReference type="SAM" id="SignalP"/>
    </source>
</evidence>
<feature type="domain" description="Bifunctional inhibitor/plant lipid transfer protein/seed storage helical" evidence="4">
    <location>
        <begin position="35"/>
        <end position="96"/>
    </location>
</feature>
<keyword evidence="2" id="KW-0446">Lipid-binding</keyword>
<dbReference type="AlphaFoldDB" id="A0AAU9ML60"/>
<dbReference type="PANTHER" id="PTHR33214">
    <property type="entry name" value="BIFUNCTIONAL INHIBITOR/LIPID-TRANSFER PROTEIN/SEED STORAGE 2S ALBUMIN SUPERFAMILY PROTEIN"/>
    <property type="match status" value="1"/>
</dbReference>
<proteinExistence type="predicted"/>
<feature type="signal peptide" evidence="3">
    <location>
        <begin position="1"/>
        <end position="27"/>
    </location>
</feature>
<dbReference type="GO" id="GO:0006869">
    <property type="term" value="P:lipid transport"/>
    <property type="evidence" value="ECO:0007669"/>
    <property type="project" value="InterPro"/>
</dbReference>
<reference evidence="5 6" key="1">
    <citation type="submission" date="2022-01" db="EMBL/GenBank/DDBJ databases">
        <authorList>
            <person name="Xiong W."/>
            <person name="Schranz E."/>
        </authorList>
    </citation>
    <scope>NUCLEOTIDE SEQUENCE [LARGE SCALE GENOMIC DNA]</scope>
</reference>
<dbReference type="GO" id="GO:0008289">
    <property type="term" value="F:lipid binding"/>
    <property type="evidence" value="ECO:0007669"/>
    <property type="project" value="UniProtKB-KW"/>
</dbReference>
<dbReference type="InterPro" id="IPR016140">
    <property type="entry name" value="Bifunc_inhib/LTP/seed_store"/>
</dbReference>
<dbReference type="Proteomes" id="UP001157418">
    <property type="component" value="Unassembled WGS sequence"/>
</dbReference>
<evidence type="ECO:0000256" key="1">
    <source>
        <dbReference type="ARBA" id="ARBA00022448"/>
    </source>
</evidence>
<dbReference type="InterPro" id="IPR036312">
    <property type="entry name" value="Bifun_inhib/LTP/seed_sf"/>
</dbReference>
<evidence type="ECO:0000313" key="6">
    <source>
        <dbReference type="Proteomes" id="UP001157418"/>
    </source>
</evidence>
<keyword evidence="3" id="KW-0732">Signal</keyword>
<accession>A0AAU9ML60</accession>
<gene>
    <name evidence="5" type="ORF">LVIROSA_LOCUS8799</name>
</gene>
<dbReference type="SUPFAM" id="SSF47699">
    <property type="entry name" value="Bifunctional inhibitor/lipid-transfer protein/seed storage 2S albumin"/>
    <property type="match status" value="1"/>
</dbReference>
<organism evidence="5 6">
    <name type="scientific">Lactuca virosa</name>
    <dbReference type="NCBI Taxonomy" id="75947"/>
    <lineage>
        <taxon>Eukaryota</taxon>
        <taxon>Viridiplantae</taxon>
        <taxon>Streptophyta</taxon>
        <taxon>Embryophyta</taxon>
        <taxon>Tracheophyta</taxon>
        <taxon>Spermatophyta</taxon>
        <taxon>Magnoliopsida</taxon>
        <taxon>eudicotyledons</taxon>
        <taxon>Gunneridae</taxon>
        <taxon>Pentapetalae</taxon>
        <taxon>asterids</taxon>
        <taxon>campanulids</taxon>
        <taxon>Asterales</taxon>
        <taxon>Asteraceae</taxon>
        <taxon>Cichorioideae</taxon>
        <taxon>Cichorieae</taxon>
        <taxon>Lactucinae</taxon>
        <taxon>Lactuca</taxon>
    </lineage>
</organism>
<dbReference type="Gene3D" id="1.10.110.10">
    <property type="entry name" value="Plant lipid-transfer and hydrophobic proteins"/>
    <property type="match status" value="1"/>
</dbReference>
<keyword evidence="6" id="KW-1185">Reference proteome</keyword>